<feature type="region of interest" description="Disordered" evidence="1">
    <location>
        <begin position="631"/>
        <end position="703"/>
    </location>
</feature>
<dbReference type="Proteomes" id="UP000230750">
    <property type="component" value="Unassembled WGS sequence"/>
</dbReference>
<dbReference type="SMART" id="SM00150">
    <property type="entry name" value="SPEC"/>
    <property type="match status" value="3"/>
</dbReference>
<keyword evidence="3" id="KW-1185">Reference proteome</keyword>
<dbReference type="CDD" id="cd00176">
    <property type="entry name" value="SPEC"/>
    <property type="match status" value="1"/>
</dbReference>
<gene>
    <name evidence="2" type="ORF">BSL78_12743</name>
</gene>
<dbReference type="InterPro" id="IPR018159">
    <property type="entry name" value="Spectrin/alpha-actinin"/>
</dbReference>
<reference evidence="2 3" key="1">
    <citation type="journal article" date="2017" name="PLoS Biol.">
        <title>The sea cucumber genome provides insights into morphological evolution and visceral regeneration.</title>
        <authorList>
            <person name="Zhang X."/>
            <person name="Sun L."/>
            <person name="Yuan J."/>
            <person name="Sun Y."/>
            <person name="Gao Y."/>
            <person name="Zhang L."/>
            <person name="Li S."/>
            <person name="Dai H."/>
            <person name="Hamel J.F."/>
            <person name="Liu C."/>
            <person name="Yu Y."/>
            <person name="Liu S."/>
            <person name="Lin W."/>
            <person name="Guo K."/>
            <person name="Jin S."/>
            <person name="Xu P."/>
            <person name="Storey K.B."/>
            <person name="Huan P."/>
            <person name="Zhang T."/>
            <person name="Zhou Y."/>
            <person name="Zhang J."/>
            <person name="Lin C."/>
            <person name="Li X."/>
            <person name="Xing L."/>
            <person name="Huo D."/>
            <person name="Sun M."/>
            <person name="Wang L."/>
            <person name="Mercier A."/>
            <person name="Li F."/>
            <person name="Yang H."/>
            <person name="Xiang J."/>
        </authorList>
    </citation>
    <scope>NUCLEOTIDE SEQUENCE [LARGE SCALE GENOMIC DNA]</scope>
    <source>
        <strain evidence="2">Shaxun</strain>
        <tissue evidence="2">Muscle</tissue>
    </source>
</reference>
<name>A0A2G8KQW8_STIJA</name>
<dbReference type="AlphaFoldDB" id="A0A2G8KQW8"/>
<proteinExistence type="predicted"/>
<feature type="compositionally biased region" description="Polar residues" evidence="1">
    <location>
        <begin position="670"/>
        <end position="683"/>
    </location>
</feature>
<dbReference type="Gene3D" id="1.20.58.60">
    <property type="match status" value="3"/>
</dbReference>
<feature type="compositionally biased region" description="Basic residues" evidence="1">
    <location>
        <begin position="686"/>
        <end position="695"/>
    </location>
</feature>
<dbReference type="STRING" id="307972.A0A2G8KQW8"/>
<protein>
    <submittedName>
        <fullName evidence="2">Putative dystonin-like</fullName>
    </submittedName>
</protein>
<feature type="compositionally biased region" description="Basic and acidic residues" evidence="1">
    <location>
        <begin position="640"/>
        <end position="650"/>
    </location>
</feature>
<dbReference type="SUPFAM" id="SSF46966">
    <property type="entry name" value="Spectrin repeat"/>
    <property type="match status" value="3"/>
</dbReference>
<evidence type="ECO:0000256" key="1">
    <source>
        <dbReference type="SAM" id="MobiDB-lite"/>
    </source>
</evidence>
<sequence>MTLSITSFKVLDIDLQNHQPILENLNSKAERVIQTSNPATAHNTRIAIDDINKRYEKLQSTVSSYSTDLNGMSTDLSSLVEEVDRMEDWLFSVLDVLESKDLKKQVIPDIEKTISELSREVDSHLPTYKNISKLADTLVKHPRTLDPTFVKELMKNLDRNWQTMDEALTRLNEFLQERKRLNDKFRNSVRVTTMWLEPTEAKFNQLPEIAFTVNELKNQLDQMKPLSREVTQFKPKVDEMMDCGKSLDALIQSAETVVTNRRRSTHVARGDVARTDRRVVEIQQNFQVTEDSDVMRESKGLKKRYDDLHRDVNFRGEAIREKYEIIQQYDERNDKLNSMLQWSRPIKAKLQEPIPDTTDVSLVTKLIADHKVLHSELMRQRPTTLEAIGNGEHLLHDHQDKLSPQQTQEMRERITELREYFDTLIGLSHERNGALRDLLNKLETDYRRKTNFEADIKKAIDTMVSLLDWVSQAEKSLGNEQPMQETNQVVKQQIQEHKFTVLVTVLEGWRLSWRRVLYVHWDRAEYMLTYIGLTEPPFKLRYGNHKMSLNHEKHQNATELSKHIWQLKQNNQPFTINWSIASRAKAYSNESKRCNLCLTEKLIIINTDKRTLRNKRPELISKCRHENKFYIYNSSPTTKHRQENHTQLRSEHRRKAKNPNNRSDAKRMHQQPNTEESLTNPQTERTRKRIPRRTIHQQPHNPR</sequence>
<dbReference type="OrthoDB" id="10055412at2759"/>
<dbReference type="EMBL" id="MRZV01000421">
    <property type="protein sequence ID" value="PIK50377.1"/>
    <property type="molecule type" value="Genomic_DNA"/>
</dbReference>
<organism evidence="2 3">
    <name type="scientific">Stichopus japonicus</name>
    <name type="common">Sea cucumber</name>
    <dbReference type="NCBI Taxonomy" id="307972"/>
    <lineage>
        <taxon>Eukaryota</taxon>
        <taxon>Metazoa</taxon>
        <taxon>Echinodermata</taxon>
        <taxon>Eleutherozoa</taxon>
        <taxon>Echinozoa</taxon>
        <taxon>Holothuroidea</taxon>
        <taxon>Aspidochirotacea</taxon>
        <taxon>Aspidochirotida</taxon>
        <taxon>Stichopodidae</taxon>
        <taxon>Apostichopus</taxon>
    </lineage>
</organism>
<accession>A0A2G8KQW8</accession>
<evidence type="ECO:0000313" key="2">
    <source>
        <dbReference type="EMBL" id="PIK50377.1"/>
    </source>
</evidence>
<evidence type="ECO:0000313" key="3">
    <source>
        <dbReference type="Proteomes" id="UP000230750"/>
    </source>
</evidence>
<comment type="caution">
    <text evidence="2">The sequence shown here is derived from an EMBL/GenBank/DDBJ whole genome shotgun (WGS) entry which is preliminary data.</text>
</comment>